<dbReference type="PANTHER" id="PTHR35185">
    <property type="entry name" value="SERINE/THREONINE-RICH PROTEIN ADG2-RELATED"/>
    <property type="match status" value="1"/>
</dbReference>
<feature type="chain" id="PRO_5012361910" description="Yeast cell wall synthesis Kre9/Knh1-like N-terminal domain-containing protein" evidence="2">
    <location>
        <begin position="16"/>
        <end position="128"/>
    </location>
</feature>
<keyword evidence="1 2" id="KW-0732">Signal</keyword>
<dbReference type="GeneID" id="20668068"/>
<dbReference type="RefSeq" id="XP_009541029.1">
    <property type="nucleotide sequence ID" value="XM_009542734.1"/>
</dbReference>
<sequence length="128" mass="13781">MHFLVILSLATFSLAYQVTSPASGTSWSCLGPNTMTWTRAPTDPPTFAVVLVNDKYGTADFCAWGVDGSLNQTAMSPPYGRGQFIPGDGYHLNVVRDTDHYNAILAQSNLFSISQCETLLSSAEASEP</sequence>
<dbReference type="Pfam" id="PF10342">
    <property type="entry name" value="Kre9_KNH"/>
    <property type="match status" value="1"/>
</dbReference>
<evidence type="ECO:0000313" key="5">
    <source>
        <dbReference type="Proteomes" id="UP000030671"/>
    </source>
</evidence>
<dbReference type="PANTHER" id="PTHR35185:SF1">
    <property type="entry name" value="UPF0619 GPI-ANCHORED MEMBRANE PROTEIN C1322.10"/>
    <property type="match status" value="1"/>
</dbReference>
<evidence type="ECO:0000313" key="4">
    <source>
        <dbReference type="EMBL" id="ETW87086.1"/>
    </source>
</evidence>
<feature type="signal peptide" evidence="2">
    <location>
        <begin position="1"/>
        <end position="15"/>
    </location>
</feature>
<dbReference type="InterPro" id="IPR052479">
    <property type="entry name" value="GPI-anchor_Adhesion_Reg"/>
</dbReference>
<dbReference type="KEGG" id="hir:HETIRDRAFT_166612"/>
<feature type="domain" description="Yeast cell wall synthesis Kre9/Knh1-like N-terminal" evidence="3">
    <location>
        <begin position="20"/>
        <end position="113"/>
    </location>
</feature>
<evidence type="ECO:0000259" key="3">
    <source>
        <dbReference type="Pfam" id="PF10342"/>
    </source>
</evidence>
<dbReference type="HOGENOM" id="CLU_088618_3_1_1"/>
<keyword evidence="5" id="KW-1185">Reference proteome</keyword>
<dbReference type="EMBL" id="KI925454">
    <property type="protein sequence ID" value="ETW87086.1"/>
    <property type="molecule type" value="Genomic_DNA"/>
</dbReference>
<dbReference type="OrthoDB" id="5316007at2759"/>
<evidence type="ECO:0000256" key="2">
    <source>
        <dbReference type="SAM" id="SignalP"/>
    </source>
</evidence>
<dbReference type="InParanoid" id="W4KPV1"/>
<protein>
    <recommendedName>
        <fullName evidence="3">Yeast cell wall synthesis Kre9/Knh1-like N-terminal domain-containing protein</fullName>
    </recommendedName>
</protein>
<dbReference type="AlphaFoldDB" id="W4KPV1"/>
<accession>W4KPV1</accession>
<organism evidence="4 5">
    <name type="scientific">Heterobasidion irregulare (strain TC 32-1)</name>
    <dbReference type="NCBI Taxonomy" id="747525"/>
    <lineage>
        <taxon>Eukaryota</taxon>
        <taxon>Fungi</taxon>
        <taxon>Dikarya</taxon>
        <taxon>Basidiomycota</taxon>
        <taxon>Agaricomycotina</taxon>
        <taxon>Agaricomycetes</taxon>
        <taxon>Russulales</taxon>
        <taxon>Bondarzewiaceae</taxon>
        <taxon>Heterobasidion</taxon>
        <taxon>Heterobasidion annosum species complex</taxon>
    </lineage>
</organism>
<name>W4KPV1_HETIT</name>
<dbReference type="Proteomes" id="UP000030671">
    <property type="component" value="Unassembled WGS sequence"/>
</dbReference>
<proteinExistence type="predicted"/>
<evidence type="ECO:0000256" key="1">
    <source>
        <dbReference type="ARBA" id="ARBA00022729"/>
    </source>
</evidence>
<reference evidence="4 5" key="1">
    <citation type="journal article" date="2012" name="New Phytol.">
        <title>Insight into trade-off between wood decay and parasitism from the genome of a fungal forest pathogen.</title>
        <authorList>
            <person name="Olson A."/>
            <person name="Aerts A."/>
            <person name="Asiegbu F."/>
            <person name="Belbahri L."/>
            <person name="Bouzid O."/>
            <person name="Broberg A."/>
            <person name="Canback B."/>
            <person name="Coutinho P.M."/>
            <person name="Cullen D."/>
            <person name="Dalman K."/>
            <person name="Deflorio G."/>
            <person name="van Diepen L.T."/>
            <person name="Dunand C."/>
            <person name="Duplessis S."/>
            <person name="Durling M."/>
            <person name="Gonthier P."/>
            <person name="Grimwood J."/>
            <person name="Fossdal C.G."/>
            <person name="Hansson D."/>
            <person name="Henrissat B."/>
            <person name="Hietala A."/>
            <person name="Himmelstrand K."/>
            <person name="Hoffmeister D."/>
            <person name="Hogberg N."/>
            <person name="James T.Y."/>
            <person name="Karlsson M."/>
            <person name="Kohler A."/>
            <person name="Kues U."/>
            <person name="Lee Y.H."/>
            <person name="Lin Y.C."/>
            <person name="Lind M."/>
            <person name="Lindquist E."/>
            <person name="Lombard V."/>
            <person name="Lucas S."/>
            <person name="Lunden K."/>
            <person name="Morin E."/>
            <person name="Murat C."/>
            <person name="Park J."/>
            <person name="Raffaello T."/>
            <person name="Rouze P."/>
            <person name="Salamov A."/>
            <person name="Schmutz J."/>
            <person name="Solheim H."/>
            <person name="Stahlberg J."/>
            <person name="Velez H."/>
            <person name="de Vries R.P."/>
            <person name="Wiebenga A."/>
            <person name="Woodward S."/>
            <person name="Yakovlev I."/>
            <person name="Garbelotto M."/>
            <person name="Martin F."/>
            <person name="Grigoriev I.V."/>
            <person name="Stenlid J."/>
        </authorList>
    </citation>
    <scope>NUCLEOTIDE SEQUENCE [LARGE SCALE GENOMIC DNA]</scope>
    <source>
        <strain evidence="4 5">TC 32-1</strain>
    </source>
</reference>
<gene>
    <name evidence="4" type="ORF">HETIRDRAFT_166612</name>
</gene>
<dbReference type="InterPro" id="IPR018466">
    <property type="entry name" value="Kre9/Knh1-like_N"/>
</dbReference>